<dbReference type="SUPFAM" id="SSF50249">
    <property type="entry name" value="Nucleic acid-binding proteins"/>
    <property type="match status" value="1"/>
</dbReference>
<dbReference type="Proteomes" id="UP001153642">
    <property type="component" value="Unassembled WGS sequence"/>
</dbReference>
<dbReference type="InterPro" id="IPR022572">
    <property type="entry name" value="DNA_rep/recomb_RecO_N"/>
</dbReference>
<evidence type="ECO:0000256" key="3">
    <source>
        <dbReference type="ARBA" id="ARBA00022763"/>
    </source>
</evidence>
<comment type="function">
    <text evidence="7">Involved in DNA repair and RecF pathway recombination.</text>
</comment>
<dbReference type="Gene3D" id="2.40.50.140">
    <property type="entry name" value="Nucleic acid-binding proteins"/>
    <property type="match status" value="1"/>
</dbReference>
<dbReference type="InterPro" id="IPR042242">
    <property type="entry name" value="RecO_C"/>
</dbReference>
<dbReference type="InterPro" id="IPR012340">
    <property type="entry name" value="NA-bd_OB-fold"/>
</dbReference>
<evidence type="ECO:0000256" key="7">
    <source>
        <dbReference type="HAMAP-Rule" id="MF_00201"/>
    </source>
</evidence>
<keyword evidence="4 7" id="KW-0233">DNA recombination</keyword>
<evidence type="ECO:0000256" key="6">
    <source>
        <dbReference type="ARBA" id="ARBA00033409"/>
    </source>
</evidence>
<proteinExistence type="inferred from homology"/>
<dbReference type="Pfam" id="PF11967">
    <property type="entry name" value="RecO_N"/>
    <property type="match status" value="1"/>
</dbReference>
<organism evidence="9 10">
    <name type="scientific">Galbibacter pacificus</name>
    <dbReference type="NCBI Taxonomy" id="2996052"/>
    <lineage>
        <taxon>Bacteria</taxon>
        <taxon>Pseudomonadati</taxon>
        <taxon>Bacteroidota</taxon>
        <taxon>Flavobacteriia</taxon>
        <taxon>Flavobacteriales</taxon>
        <taxon>Flavobacteriaceae</taxon>
        <taxon>Galbibacter</taxon>
    </lineage>
</organism>
<evidence type="ECO:0000256" key="5">
    <source>
        <dbReference type="ARBA" id="ARBA00023204"/>
    </source>
</evidence>
<evidence type="ECO:0000259" key="8">
    <source>
        <dbReference type="Pfam" id="PF11967"/>
    </source>
</evidence>
<dbReference type="InterPro" id="IPR037278">
    <property type="entry name" value="ARFGAP/RecO"/>
</dbReference>
<dbReference type="Gene3D" id="1.20.1440.120">
    <property type="entry name" value="Recombination protein O, C-terminal domain"/>
    <property type="match status" value="1"/>
</dbReference>
<comment type="caution">
    <text evidence="9">The sequence shown here is derived from an EMBL/GenBank/DDBJ whole genome shotgun (WGS) entry which is preliminary data.</text>
</comment>
<dbReference type="PANTHER" id="PTHR33991">
    <property type="entry name" value="DNA REPAIR PROTEIN RECO"/>
    <property type="match status" value="1"/>
</dbReference>
<dbReference type="PANTHER" id="PTHR33991:SF1">
    <property type="entry name" value="DNA REPAIR PROTEIN RECO"/>
    <property type="match status" value="1"/>
</dbReference>
<sequence>MIVTTRAIVLSAIKYGDTSLIVKLFTESDGVKSYMLKGVLSSKKGKLKKGYFQPLTQLEIVANHKNKGTLESLREVKLAYSYKNLQTDVSKSSVAIFLSEMLVVSLQEEEENTALYKFIATAFVWLDEHDEIANFHISFLLELTKYLGFYPDDSQREAPYFDLLEGEFVYSLYNQVIEGQQLAVFKQLLQHGFEDANIVKMNKTVRADLLNSLIRYYQLHLSDFKKPKSLEILQQIFA</sequence>
<evidence type="ECO:0000256" key="4">
    <source>
        <dbReference type="ARBA" id="ARBA00023172"/>
    </source>
</evidence>
<dbReference type="SUPFAM" id="SSF57863">
    <property type="entry name" value="ArfGap/RecO-like zinc finger"/>
    <property type="match status" value="1"/>
</dbReference>
<evidence type="ECO:0000313" key="10">
    <source>
        <dbReference type="Proteomes" id="UP001153642"/>
    </source>
</evidence>
<reference evidence="9" key="1">
    <citation type="submission" date="2022-11" db="EMBL/GenBank/DDBJ databases">
        <title>High-quality draft genome sequence of Galbibacter sp. strain CMA-7.</title>
        <authorList>
            <person name="Wei L."/>
            <person name="Dong C."/>
            <person name="Shao Z."/>
        </authorList>
    </citation>
    <scope>NUCLEOTIDE SEQUENCE</scope>
    <source>
        <strain evidence="9">CMA-7</strain>
    </source>
</reference>
<evidence type="ECO:0000256" key="1">
    <source>
        <dbReference type="ARBA" id="ARBA00007452"/>
    </source>
</evidence>
<keyword evidence="3 7" id="KW-0227">DNA damage</keyword>
<evidence type="ECO:0000256" key="2">
    <source>
        <dbReference type="ARBA" id="ARBA00021310"/>
    </source>
</evidence>
<dbReference type="EMBL" id="JAPMUA010000004">
    <property type="protein sequence ID" value="MDG3586626.1"/>
    <property type="molecule type" value="Genomic_DNA"/>
</dbReference>
<comment type="similarity">
    <text evidence="1 7">Belongs to the RecO family.</text>
</comment>
<protein>
    <recommendedName>
        <fullName evidence="2 7">DNA repair protein RecO</fullName>
    </recommendedName>
    <alternativeName>
        <fullName evidence="6 7">Recombination protein O</fullName>
    </alternativeName>
</protein>
<dbReference type="InterPro" id="IPR003717">
    <property type="entry name" value="RecO"/>
</dbReference>
<gene>
    <name evidence="7 9" type="primary">recO</name>
    <name evidence="9" type="ORF">OSR52_12185</name>
</gene>
<keyword evidence="5 7" id="KW-0234">DNA repair</keyword>
<feature type="domain" description="DNA replication/recombination mediator RecO N-terminal" evidence="8">
    <location>
        <begin position="1"/>
        <end position="82"/>
    </location>
</feature>
<keyword evidence="10" id="KW-1185">Reference proteome</keyword>
<accession>A0ABT6FU42</accession>
<dbReference type="Pfam" id="PF02565">
    <property type="entry name" value="RecO_C"/>
    <property type="match status" value="1"/>
</dbReference>
<dbReference type="HAMAP" id="MF_00201">
    <property type="entry name" value="RecO"/>
    <property type="match status" value="1"/>
</dbReference>
<evidence type="ECO:0000313" key="9">
    <source>
        <dbReference type="EMBL" id="MDG3586626.1"/>
    </source>
</evidence>
<dbReference type="NCBIfam" id="TIGR00613">
    <property type="entry name" value="reco"/>
    <property type="match status" value="1"/>
</dbReference>
<dbReference type="RefSeq" id="WP_277900355.1">
    <property type="nucleotide sequence ID" value="NZ_JAPMUA010000004.1"/>
</dbReference>
<name>A0ABT6FU42_9FLAO</name>